<reference evidence="6" key="1">
    <citation type="submission" date="2022-10" db="EMBL/GenBank/DDBJ databases">
        <title>Tapping the CABI collections for fungal endophytes: first genome assemblies for Collariella, Neodidymelliopsis, Ascochyta clinopodiicola, Didymella pomorum, Didymosphaeria variabile, Neocosmospora piperis and Neocucurbitaria cava.</title>
        <authorList>
            <person name="Hill R."/>
        </authorList>
    </citation>
    <scope>NUCLEOTIDE SEQUENCE</scope>
    <source>
        <strain evidence="6">IMI 356814</strain>
    </source>
</reference>
<sequence length="221" mass="25182">MPNPNWPAVIPIPEETITFMSPDTTKTTRTDFTDFFQRFRPAEDAHPLYRHLFLTHQELAKALIEHPAMRPNLEQTFSTPANSKNKVYFMWDFVLRTFQILVAQVNPQNPYRSPTLGDIVGRATMARGLTLDTEGQLEAMNASVGYSDDAGVDFGEEIKRLAARLDELPEVCAACKKQREDGKPLLICARCKDEKYCSAECQKKRWKSHKKECKEGGIDIE</sequence>
<name>A0A9W8Y7W0_9PLEO</name>
<feature type="domain" description="MYND-type" evidence="5">
    <location>
        <begin position="172"/>
        <end position="213"/>
    </location>
</feature>
<dbReference type="GO" id="GO:0008270">
    <property type="term" value="F:zinc ion binding"/>
    <property type="evidence" value="ECO:0007669"/>
    <property type="project" value="UniProtKB-KW"/>
</dbReference>
<comment type="caution">
    <text evidence="6">The sequence shown here is derived from an EMBL/GenBank/DDBJ whole genome shotgun (WGS) entry which is preliminary data.</text>
</comment>
<dbReference type="PROSITE" id="PS50865">
    <property type="entry name" value="ZF_MYND_2"/>
    <property type="match status" value="1"/>
</dbReference>
<evidence type="ECO:0000256" key="4">
    <source>
        <dbReference type="PROSITE-ProRule" id="PRU00134"/>
    </source>
</evidence>
<dbReference type="Pfam" id="PF01753">
    <property type="entry name" value="zf-MYND"/>
    <property type="match status" value="1"/>
</dbReference>
<evidence type="ECO:0000256" key="2">
    <source>
        <dbReference type="ARBA" id="ARBA00022771"/>
    </source>
</evidence>
<proteinExistence type="predicted"/>
<keyword evidence="1" id="KW-0479">Metal-binding</keyword>
<gene>
    <name evidence="6" type="ORF">N0V83_005413</name>
</gene>
<evidence type="ECO:0000256" key="1">
    <source>
        <dbReference type="ARBA" id="ARBA00022723"/>
    </source>
</evidence>
<dbReference type="SUPFAM" id="SSF144232">
    <property type="entry name" value="HIT/MYND zinc finger-like"/>
    <property type="match status" value="1"/>
</dbReference>
<organism evidence="6 7">
    <name type="scientific">Neocucurbitaria cava</name>
    <dbReference type="NCBI Taxonomy" id="798079"/>
    <lineage>
        <taxon>Eukaryota</taxon>
        <taxon>Fungi</taxon>
        <taxon>Dikarya</taxon>
        <taxon>Ascomycota</taxon>
        <taxon>Pezizomycotina</taxon>
        <taxon>Dothideomycetes</taxon>
        <taxon>Pleosporomycetidae</taxon>
        <taxon>Pleosporales</taxon>
        <taxon>Pleosporineae</taxon>
        <taxon>Cucurbitariaceae</taxon>
        <taxon>Neocucurbitaria</taxon>
    </lineage>
</organism>
<keyword evidence="3" id="KW-0862">Zinc</keyword>
<dbReference type="OrthoDB" id="5282002at2759"/>
<evidence type="ECO:0000313" key="7">
    <source>
        <dbReference type="Proteomes" id="UP001140560"/>
    </source>
</evidence>
<keyword evidence="7" id="KW-1185">Reference proteome</keyword>
<dbReference type="Gene3D" id="6.10.140.2220">
    <property type="match status" value="1"/>
</dbReference>
<dbReference type="PROSITE" id="PS01360">
    <property type="entry name" value="ZF_MYND_1"/>
    <property type="match status" value="1"/>
</dbReference>
<accession>A0A9W8Y7W0</accession>
<evidence type="ECO:0000256" key="3">
    <source>
        <dbReference type="ARBA" id="ARBA00022833"/>
    </source>
</evidence>
<evidence type="ECO:0000313" key="6">
    <source>
        <dbReference type="EMBL" id="KAJ4369651.1"/>
    </source>
</evidence>
<dbReference type="InterPro" id="IPR002893">
    <property type="entry name" value="Znf_MYND"/>
</dbReference>
<evidence type="ECO:0000259" key="5">
    <source>
        <dbReference type="PROSITE" id="PS50865"/>
    </source>
</evidence>
<dbReference type="Proteomes" id="UP001140560">
    <property type="component" value="Unassembled WGS sequence"/>
</dbReference>
<protein>
    <recommendedName>
        <fullName evidence="5">MYND-type domain-containing protein</fullName>
    </recommendedName>
</protein>
<dbReference type="EMBL" id="JAPEUY010000009">
    <property type="protein sequence ID" value="KAJ4369651.1"/>
    <property type="molecule type" value="Genomic_DNA"/>
</dbReference>
<dbReference type="AlphaFoldDB" id="A0A9W8Y7W0"/>
<keyword evidence="2 4" id="KW-0863">Zinc-finger</keyword>